<dbReference type="AlphaFoldDB" id="W2C1P4"/>
<proteinExistence type="predicted"/>
<keyword evidence="5 6" id="KW-0472">Membrane</keyword>
<feature type="transmembrane region" description="Helical" evidence="6">
    <location>
        <begin position="514"/>
        <end position="534"/>
    </location>
</feature>
<feature type="transmembrane region" description="Helical" evidence="6">
    <location>
        <begin position="64"/>
        <end position="85"/>
    </location>
</feature>
<feature type="transmembrane region" description="Helical" evidence="6">
    <location>
        <begin position="540"/>
        <end position="560"/>
    </location>
</feature>
<evidence type="ECO:0000313" key="10">
    <source>
        <dbReference type="Proteomes" id="UP000018837"/>
    </source>
</evidence>
<feature type="transmembrane region" description="Helical" evidence="6">
    <location>
        <begin position="655"/>
        <end position="679"/>
    </location>
</feature>
<feature type="transmembrane region" description="Helical" evidence="6">
    <location>
        <begin position="35"/>
        <end position="57"/>
    </location>
</feature>
<evidence type="ECO:0000259" key="8">
    <source>
        <dbReference type="Pfam" id="PF05140"/>
    </source>
</evidence>
<feature type="domain" description="ResB-like" evidence="8">
    <location>
        <begin position="58"/>
        <end position="177"/>
    </location>
</feature>
<evidence type="ECO:0000313" key="9">
    <source>
        <dbReference type="EMBL" id="ETK01109.1"/>
    </source>
</evidence>
<name>W2C1P4_9BACT</name>
<keyword evidence="4 6" id="KW-1133">Transmembrane helix</keyword>
<feature type="transmembrane region" description="Helical" evidence="6">
    <location>
        <begin position="691"/>
        <end position="711"/>
    </location>
</feature>
<dbReference type="Proteomes" id="UP000018837">
    <property type="component" value="Unassembled WGS sequence"/>
</dbReference>
<dbReference type="GO" id="GO:0017004">
    <property type="term" value="P:cytochrome complex assembly"/>
    <property type="evidence" value="ECO:0007669"/>
    <property type="project" value="UniProtKB-KW"/>
</dbReference>
<dbReference type="InterPro" id="IPR002541">
    <property type="entry name" value="Cyt_c_assembly"/>
</dbReference>
<dbReference type="InterPro" id="IPR045062">
    <property type="entry name" value="Cyt_c_biogenesis_CcsA/CcmC"/>
</dbReference>
<keyword evidence="2 6" id="KW-0812">Transmembrane</keyword>
<dbReference type="PANTHER" id="PTHR30071">
    <property type="entry name" value="HEME EXPORTER PROTEIN C"/>
    <property type="match status" value="1"/>
</dbReference>
<dbReference type="EMBL" id="AYUF01000491">
    <property type="protein sequence ID" value="ETK01109.1"/>
    <property type="molecule type" value="Genomic_DNA"/>
</dbReference>
<dbReference type="PANTHER" id="PTHR30071:SF1">
    <property type="entry name" value="CYTOCHROME B_B6 PROTEIN-RELATED"/>
    <property type="match status" value="1"/>
</dbReference>
<feature type="transmembrane region" description="Helical" evidence="6">
    <location>
        <begin position="470"/>
        <end position="493"/>
    </location>
</feature>
<dbReference type="InterPro" id="IPR007816">
    <property type="entry name" value="ResB-like_domain"/>
</dbReference>
<evidence type="ECO:0000256" key="6">
    <source>
        <dbReference type="SAM" id="Phobius"/>
    </source>
</evidence>
<dbReference type="Pfam" id="PF05140">
    <property type="entry name" value="ResB"/>
    <property type="match status" value="1"/>
</dbReference>
<dbReference type="PATRIC" id="fig|1411148.3.peg.1899"/>
<dbReference type="GO" id="GO:0020037">
    <property type="term" value="F:heme binding"/>
    <property type="evidence" value="ECO:0007669"/>
    <property type="project" value="InterPro"/>
</dbReference>
<organism evidence="9 10">
    <name type="scientific">Tannerella sp. oral taxon BU063 isolate Cell 2</name>
    <dbReference type="NCBI Taxonomy" id="1411148"/>
    <lineage>
        <taxon>Bacteria</taxon>
        <taxon>Pseudomonadati</taxon>
        <taxon>Bacteroidota</taxon>
        <taxon>Bacteroidia</taxon>
        <taxon>Bacteroidales</taxon>
        <taxon>Tannerellaceae</taxon>
        <taxon>Tannerella</taxon>
    </lineage>
</organism>
<evidence type="ECO:0000256" key="1">
    <source>
        <dbReference type="ARBA" id="ARBA00004141"/>
    </source>
</evidence>
<dbReference type="GO" id="GO:0005886">
    <property type="term" value="C:plasma membrane"/>
    <property type="evidence" value="ECO:0007669"/>
    <property type="project" value="TreeGrafter"/>
</dbReference>
<comment type="caution">
    <text evidence="9">The sequence shown here is derived from an EMBL/GenBank/DDBJ whole genome shotgun (WGS) entry which is preliminary data.</text>
</comment>
<dbReference type="Pfam" id="PF01578">
    <property type="entry name" value="Cytochrom_C_asm"/>
    <property type="match status" value="1"/>
</dbReference>
<evidence type="ECO:0000256" key="3">
    <source>
        <dbReference type="ARBA" id="ARBA00022748"/>
    </source>
</evidence>
<comment type="subcellular location">
    <subcellularLocation>
        <location evidence="1">Membrane</location>
        <topology evidence="1">Multi-pass membrane protein</topology>
    </subcellularLocation>
</comment>
<feature type="transmembrane region" description="Helical" evidence="6">
    <location>
        <begin position="718"/>
        <end position="739"/>
    </location>
</feature>
<accession>W2C1P4</accession>
<gene>
    <name evidence="9" type="ORF">N425_11580</name>
</gene>
<reference evidence="9 10" key="1">
    <citation type="submission" date="2013-11" db="EMBL/GenBank/DDBJ databases">
        <title>Single cell genomics of uncultured Tannerella BU063 (oral taxon 286).</title>
        <authorList>
            <person name="Beall C.J."/>
            <person name="Campbell A.G."/>
            <person name="Griffen A.L."/>
            <person name="Podar M."/>
            <person name="Leys E.J."/>
        </authorList>
    </citation>
    <scope>NUCLEOTIDE SEQUENCE [LARGE SCALE GENOMIC DNA]</scope>
    <source>
        <strain evidence="9">Cell 2</strain>
    </source>
</reference>
<protein>
    <submittedName>
        <fullName evidence="9">Cytochrome C biogenesis protein</fullName>
    </submittedName>
</protein>
<evidence type="ECO:0000256" key="4">
    <source>
        <dbReference type="ARBA" id="ARBA00022989"/>
    </source>
</evidence>
<sequence length="746" mass="84291">MKRAIALTYSLVVATMATATWIEHFRGTEFVARHLYGAWWFTLLWALLAALGVAWIVKRRVRRWSTLLVHAAFVVILLGALLTHLTASRGIVHLRQGTTVDTYLAERPDGSTEERRLPFRITLDSFRVHYHAGTTAERDYTSHFTVSDGQTVLRGETAMNRIFTFRSVRLYQNAYDPDMAGSYLAVNTDPYGIPVTYTGYGLLFAALVGLLIDPRGTFRRLLSDARLRRGTFVLLVLLSIGREASADPLIVPRETADRFGRLHLLYSDRIAPVQTFAIDFTKKLYGRASYRGLTAEQVLMGRLFDPRGWDKEPMIRVKDAALRRQLRLPRYASVNHFFSPDRGYILGTYLMEYEQGQRDAFHTACVDMDAKIRLIMSLRDGSALALFPHADVYGAVRWRHPATPLSPGELPRMDALFLRSYLSLLREQIVKADYATANTLIEKLDKYQRLHAGGTLPSPTAERAERLTNAFPFATVLFIVNLTVGLLALLYTIRRLVRQHDAPRTDRLVRRATLGLLLLSFAALTLCEVLRWIVAGRAPVANGYETMLLIAWFTLLFAFVAGRRFPIALPFGALISGFFLLVSHLALMDPRITPLMPVLGSPLLSLHVSVIMMAYALLSLTFICALTALLLAAIGRRDPERMAERMDALRLLSLLFLYPALVTLGVGIFVGAIWANVSWGTYWSWDPKETWALITFMVYAVVIHTHTWPAFRRPMAYHVYLLLSFLTLLMTYFGVNYLLGGMHSYA</sequence>
<evidence type="ECO:0000256" key="5">
    <source>
        <dbReference type="ARBA" id="ARBA00023136"/>
    </source>
</evidence>
<keyword evidence="3" id="KW-0201">Cytochrome c-type biogenesis</keyword>
<feature type="domain" description="Cytochrome c assembly protein" evidence="7">
    <location>
        <begin position="542"/>
        <end position="743"/>
    </location>
</feature>
<feature type="transmembrane region" description="Helical" evidence="6">
    <location>
        <begin position="608"/>
        <end position="634"/>
    </location>
</feature>
<evidence type="ECO:0000256" key="2">
    <source>
        <dbReference type="ARBA" id="ARBA00022692"/>
    </source>
</evidence>
<evidence type="ECO:0000259" key="7">
    <source>
        <dbReference type="Pfam" id="PF01578"/>
    </source>
</evidence>
<feature type="transmembrane region" description="Helical" evidence="6">
    <location>
        <begin position="567"/>
        <end position="588"/>
    </location>
</feature>